<name>A0A644V7S4_9ZZZZ</name>
<feature type="transmembrane region" description="Helical" evidence="1">
    <location>
        <begin position="21"/>
        <end position="48"/>
    </location>
</feature>
<reference evidence="2" key="1">
    <citation type="submission" date="2019-08" db="EMBL/GenBank/DDBJ databases">
        <authorList>
            <person name="Kucharzyk K."/>
            <person name="Murdoch R.W."/>
            <person name="Higgins S."/>
            <person name="Loffler F."/>
        </authorList>
    </citation>
    <scope>NUCLEOTIDE SEQUENCE</scope>
</reference>
<accession>A0A644V7S4</accession>
<organism evidence="2">
    <name type="scientific">bioreactor metagenome</name>
    <dbReference type="NCBI Taxonomy" id="1076179"/>
    <lineage>
        <taxon>unclassified sequences</taxon>
        <taxon>metagenomes</taxon>
        <taxon>ecological metagenomes</taxon>
    </lineage>
</organism>
<keyword evidence="1" id="KW-0472">Membrane</keyword>
<evidence type="ECO:0000256" key="1">
    <source>
        <dbReference type="SAM" id="Phobius"/>
    </source>
</evidence>
<sequence length="88" mass="9997">MKKESATSATKEGVKILKENGFIYLFLFIILLSLYGFGWLTPIIGFFGNILSRIFNGIFSINLNWKGILLLVGLFLLLNSKPKKEKKK</sequence>
<gene>
    <name evidence="2" type="ORF">SDC9_33257</name>
</gene>
<dbReference type="EMBL" id="VSSQ01000235">
    <property type="protein sequence ID" value="MPL87257.1"/>
    <property type="molecule type" value="Genomic_DNA"/>
</dbReference>
<protein>
    <submittedName>
        <fullName evidence="2">Uncharacterized protein</fullName>
    </submittedName>
</protein>
<feature type="transmembrane region" description="Helical" evidence="1">
    <location>
        <begin position="54"/>
        <end position="78"/>
    </location>
</feature>
<dbReference type="AlphaFoldDB" id="A0A644V7S4"/>
<proteinExistence type="predicted"/>
<keyword evidence="1" id="KW-0812">Transmembrane</keyword>
<keyword evidence="1" id="KW-1133">Transmembrane helix</keyword>
<comment type="caution">
    <text evidence="2">The sequence shown here is derived from an EMBL/GenBank/DDBJ whole genome shotgun (WGS) entry which is preliminary data.</text>
</comment>
<evidence type="ECO:0000313" key="2">
    <source>
        <dbReference type="EMBL" id="MPL87257.1"/>
    </source>
</evidence>